<evidence type="ECO:0000313" key="4">
    <source>
        <dbReference type="Proteomes" id="UP000245207"/>
    </source>
</evidence>
<dbReference type="OrthoDB" id="1936908at2759"/>
<name>A0A2U1KV37_ARTAN</name>
<feature type="region of interest" description="Disordered" evidence="1">
    <location>
        <begin position="1"/>
        <end position="66"/>
    </location>
</feature>
<dbReference type="EMBL" id="PKPP01013673">
    <property type="protein sequence ID" value="PWA40600.1"/>
    <property type="molecule type" value="Genomic_DNA"/>
</dbReference>
<evidence type="ECO:0000259" key="2">
    <source>
        <dbReference type="Pfam" id="PF03732"/>
    </source>
</evidence>
<gene>
    <name evidence="3" type="ORF">CTI12_AA563240</name>
</gene>
<keyword evidence="4" id="KW-1185">Reference proteome</keyword>
<dbReference type="Proteomes" id="UP000245207">
    <property type="component" value="Unassembled WGS sequence"/>
</dbReference>
<organism evidence="3 4">
    <name type="scientific">Artemisia annua</name>
    <name type="common">Sweet wormwood</name>
    <dbReference type="NCBI Taxonomy" id="35608"/>
    <lineage>
        <taxon>Eukaryota</taxon>
        <taxon>Viridiplantae</taxon>
        <taxon>Streptophyta</taxon>
        <taxon>Embryophyta</taxon>
        <taxon>Tracheophyta</taxon>
        <taxon>Spermatophyta</taxon>
        <taxon>Magnoliopsida</taxon>
        <taxon>eudicotyledons</taxon>
        <taxon>Gunneridae</taxon>
        <taxon>Pentapetalae</taxon>
        <taxon>asterids</taxon>
        <taxon>campanulids</taxon>
        <taxon>Asterales</taxon>
        <taxon>Asteraceae</taxon>
        <taxon>Asteroideae</taxon>
        <taxon>Anthemideae</taxon>
        <taxon>Artemisiinae</taxon>
        <taxon>Artemisia</taxon>
    </lineage>
</organism>
<protein>
    <recommendedName>
        <fullName evidence="2">Retrotransposon gag domain-containing protein</fullName>
    </recommendedName>
</protein>
<dbReference type="AlphaFoldDB" id="A0A2U1KV37"/>
<reference evidence="3 4" key="1">
    <citation type="journal article" date="2018" name="Mol. Plant">
        <title>The genome of Artemisia annua provides insight into the evolution of Asteraceae family and artemisinin biosynthesis.</title>
        <authorList>
            <person name="Shen Q."/>
            <person name="Zhang L."/>
            <person name="Liao Z."/>
            <person name="Wang S."/>
            <person name="Yan T."/>
            <person name="Shi P."/>
            <person name="Liu M."/>
            <person name="Fu X."/>
            <person name="Pan Q."/>
            <person name="Wang Y."/>
            <person name="Lv Z."/>
            <person name="Lu X."/>
            <person name="Zhang F."/>
            <person name="Jiang W."/>
            <person name="Ma Y."/>
            <person name="Chen M."/>
            <person name="Hao X."/>
            <person name="Li L."/>
            <person name="Tang Y."/>
            <person name="Lv G."/>
            <person name="Zhou Y."/>
            <person name="Sun X."/>
            <person name="Brodelius P.E."/>
            <person name="Rose J.K.C."/>
            <person name="Tang K."/>
        </authorList>
    </citation>
    <scope>NUCLEOTIDE SEQUENCE [LARGE SCALE GENOMIC DNA]</scope>
    <source>
        <strain evidence="4">cv. Huhao1</strain>
        <tissue evidence="3">Leaf</tissue>
    </source>
</reference>
<feature type="domain" description="Retrotransposon gag" evidence="2">
    <location>
        <begin position="113"/>
        <end position="184"/>
    </location>
</feature>
<dbReference type="Pfam" id="PF03732">
    <property type="entry name" value="Retrotrans_gag"/>
    <property type="match status" value="1"/>
</dbReference>
<evidence type="ECO:0000313" key="3">
    <source>
        <dbReference type="EMBL" id="PWA40600.1"/>
    </source>
</evidence>
<feature type="compositionally biased region" description="Polar residues" evidence="1">
    <location>
        <begin position="1"/>
        <end position="19"/>
    </location>
</feature>
<feature type="compositionally biased region" description="Basic and acidic residues" evidence="1">
    <location>
        <begin position="20"/>
        <end position="66"/>
    </location>
</feature>
<sequence>MCGDPTNNQDMSILAQKSQENFRKAEEARKAAERIRKAEQDRKNAEDAERLRNEEAERLKNEEAHGDGCSYKSLNCKPTEFHGDSDPVIVTNRLKEIEDIFEISECSRGQCLKYASHLLKGEARHWWNMIKIARGNEVVSAMTWEQFEELVMENYCPQGLMDKLEEEFLKLENDMTFPKYTAMFIENILSCILF</sequence>
<dbReference type="InterPro" id="IPR005162">
    <property type="entry name" value="Retrotrans_gag_dom"/>
</dbReference>
<evidence type="ECO:0000256" key="1">
    <source>
        <dbReference type="SAM" id="MobiDB-lite"/>
    </source>
</evidence>
<proteinExistence type="predicted"/>
<accession>A0A2U1KV37</accession>
<comment type="caution">
    <text evidence="3">The sequence shown here is derived from an EMBL/GenBank/DDBJ whole genome shotgun (WGS) entry which is preliminary data.</text>
</comment>